<sequence>MNGTVHESLVTVTSVEHRGALASRMRVTHVETSDSEDLGDECFDLDSCCDAAERAMIERLRQVLRPVAVPAGLLDRIEATLDRCCLDESPNSIRNV</sequence>
<evidence type="ECO:0000313" key="2">
    <source>
        <dbReference type="Proteomes" id="UP000028730"/>
    </source>
</evidence>
<accession>A0A080N2Y3</accession>
<organism evidence="1 2">
    <name type="scientific">Bifidobacterium bombi DSM 19703</name>
    <dbReference type="NCBI Taxonomy" id="1341695"/>
    <lineage>
        <taxon>Bacteria</taxon>
        <taxon>Bacillati</taxon>
        <taxon>Actinomycetota</taxon>
        <taxon>Actinomycetes</taxon>
        <taxon>Bifidobacteriales</taxon>
        <taxon>Bifidobacteriaceae</taxon>
        <taxon>Bifidobacterium</taxon>
    </lineage>
</organism>
<comment type="caution">
    <text evidence="1">The sequence shown here is derived from an EMBL/GenBank/DDBJ whole genome shotgun (WGS) entry which is preliminary data.</text>
</comment>
<proteinExistence type="predicted"/>
<gene>
    <name evidence="1" type="ORF">BBOMB_0787</name>
</gene>
<name>A0A080N2Y3_9BIFI</name>
<dbReference type="EMBL" id="ATLK01000001">
    <property type="protein sequence ID" value="KFF31433.1"/>
    <property type="molecule type" value="Genomic_DNA"/>
</dbReference>
<dbReference type="Proteomes" id="UP000028730">
    <property type="component" value="Unassembled WGS sequence"/>
</dbReference>
<dbReference type="RefSeq" id="WP_044087119.1">
    <property type="nucleotide sequence ID" value="NZ_ATLK01000001.1"/>
</dbReference>
<dbReference type="OrthoDB" id="3239392at2"/>
<protein>
    <submittedName>
        <fullName evidence="1">Uncharacterized protein</fullName>
    </submittedName>
</protein>
<dbReference type="AlphaFoldDB" id="A0A080N2Y3"/>
<keyword evidence="2" id="KW-1185">Reference proteome</keyword>
<dbReference type="STRING" id="1341695.BBOMB_0787"/>
<reference evidence="1 2" key="1">
    <citation type="journal article" date="2014" name="Appl. Environ. Microbiol.">
        <title>Genomic encyclopedia of type strains of the genus Bifidobacterium.</title>
        <authorList>
            <person name="Milani C."/>
            <person name="Lugli G.A."/>
            <person name="Duranti S."/>
            <person name="Turroni F."/>
            <person name="Bottacini F."/>
            <person name="Mangifesta M."/>
            <person name="Sanchez B."/>
            <person name="Viappiani A."/>
            <person name="Mancabelli L."/>
            <person name="Taminiau B."/>
            <person name="Delcenserie V."/>
            <person name="Barrangou R."/>
            <person name="Margolles A."/>
            <person name="van Sinderen D."/>
            <person name="Ventura M."/>
        </authorList>
    </citation>
    <scope>NUCLEOTIDE SEQUENCE [LARGE SCALE GENOMIC DNA]</scope>
    <source>
        <strain evidence="1 2">DSM 19703</strain>
    </source>
</reference>
<evidence type="ECO:0000313" key="1">
    <source>
        <dbReference type="EMBL" id="KFF31433.1"/>
    </source>
</evidence>